<accession>A0A2B7WME0</accession>
<evidence type="ECO:0000313" key="4">
    <source>
        <dbReference type="Proteomes" id="UP000223968"/>
    </source>
</evidence>
<keyword evidence="4" id="KW-1185">Reference proteome</keyword>
<feature type="compositionally biased region" description="Basic residues" evidence="1">
    <location>
        <begin position="93"/>
        <end position="102"/>
    </location>
</feature>
<evidence type="ECO:0000256" key="1">
    <source>
        <dbReference type="SAM" id="MobiDB-lite"/>
    </source>
</evidence>
<feature type="region of interest" description="Disordered" evidence="1">
    <location>
        <begin position="66"/>
        <end position="165"/>
    </location>
</feature>
<comment type="caution">
    <text evidence="3">The sequence shown here is derived from an EMBL/GenBank/DDBJ whole genome shotgun (WGS) entry which is preliminary data.</text>
</comment>
<dbReference type="Proteomes" id="UP000223968">
    <property type="component" value="Unassembled WGS sequence"/>
</dbReference>
<dbReference type="EMBL" id="PDNB01000241">
    <property type="protein sequence ID" value="PGG97699.1"/>
    <property type="molecule type" value="Genomic_DNA"/>
</dbReference>
<reference evidence="3 4" key="1">
    <citation type="submission" date="2017-10" db="EMBL/GenBank/DDBJ databases">
        <title>Comparative genomics in systemic dimorphic fungi from Ajellomycetaceae.</title>
        <authorList>
            <person name="Munoz J.F."/>
            <person name="Mcewen J.G."/>
            <person name="Clay O.K."/>
            <person name="Cuomo C.A."/>
        </authorList>
    </citation>
    <scope>NUCLEOTIDE SEQUENCE [LARGE SCALE GENOMIC DNA]</scope>
    <source>
        <strain evidence="3 4">UAMH5409</strain>
    </source>
</reference>
<evidence type="ECO:0000313" key="3">
    <source>
        <dbReference type="EMBL" id="PGG97699.1"/>
    </source>
</evidence>
<dbReference type="OrthoDB" id="4034134at2759"/>
<evidence type="ECO:0000256" key="2">
    <source>
        <dbReference type="SAM" id="Phobius"/>
    </source>
</evidence>
<dbReference type="GO" id="GO:0016020">
    <property type="term" value="C:membrane"/>
    <property type="evidence" value="ECO:0007669"/>
    <property type="project" value="TreeGrafter"/>
</dbReference>
<dbReference type="AlphaFoldDB" id="A0A2B7WME0"/>
<keyword evidence="2" id="KW-1133">Transmembrane helix</keyword>
<dbReference type="PANTHER" id="PTHR41807:SF1">
    <property type="entry name" value="GLUTATHIONE TRANSFERASE 3"/>
    <property type="match status" value="1"/>
</dbReference>
<protein>
    <submittedName>
        <fullName evidence="3">Uncharacterized protein</fullName>
    </submittedName>
</protein>
<dbReference type="PANTHER" id="PTHR41807">
    <property type="entry name" value="GLUTATHIONE TRANSFERASE 3"/>
    <property type="match status" value="1"/>
</dbReference>
<feature type="transmembrane region" description="Helical" evidence="2">
    <location>
        <begin position="258"/>
        <end position="280"/>
    </location>
</feature>
<name>A0A2B7WME0_9EURO</name>
<gene>
    <name evidence="3" type="ORF">AJ79_09107</name>
</gene>
<organism evidence="3 4">
    <name type="scientific">Helicocarpus griseus UAMH5409</name>
    <dbReference type="NCBI Taxonomy" id="1447875"/>
    <lineage>
        <taxon>Eukaryota</taxon>
        <taxon>Fungi</taxon>
        <taxon>Dikarya</taxon>
        <taxon>Ascomycota</taxon>
        <taxon>Pezizomycotina</taxon>
        <taxon>Eurotiomycetes</taxon>
        <taxon>Eurotiomycetidae</taxon>
        <taxon>Onygenales</taxon>
        <taxon>Ajellomycetaceae</taxon>
        <taxon>Helicocarpus</taxon>
    </lineage>
</organism>
<proteinExistence type="predicted"/>
<dbReference type="InterPro" id="IPR038872">
    <property type="entry name" value="Put_GTT3"/>
</dbReference>
<keyword evidence="2" id="KW-0812">Transmembrane</keyword>
<keyword evidence="2" id="KW-0472">Membrane</keyword>
<feature type="compositionally biased region" description="Low complexity" evidence="1">
    <location>
        <begin position="115"/>
        <end position="159"/>
    </location>
</feature>
<dbReference type="STRING" id="1447875.A0A2B7WME0"/>
<sequence length="382" mass="40824">MTAALPYLRGLRKSDLVVLAELANLQDYEDYKKVELEGALDDHLSANRASLSGEQKLAEYYRRLSQPARASPIKREPKTEPAGITSGEEVAKRPARARRQIKPKQEIEATDESDSSSAAASSSPPTSPQSPAANSPSAAQSQTQTRTPARPSLPFSTSLPPSPAVITDAIDRQTTKARKSMSDAWVASGLTERSHALRSCLSSVRAIETITLLLELSCLLFQIVPVRYLATFPAVERVGTPAIAVRVPDLFILLEGSFWGPFSLWVLTSLALPGVFAWFFNLSLKISQQAASTHSYGTRRSSAAAAAASQTGERSSFDPLVYHVAKALVAYVVYGGQFTFGDVYSLVSVRTVAGAVPGGLQGLLTGAAVGGLGSLYEAILRK</sequence>